<protein>
    <submittedName>
        <fullName evidence="1">Uncharacterized protein</fullName>
    </submittedName>
</protein>
<dbReference type="Gene3D" id="3.30.470.40">
    <property type="match status" value="1"/>
</dbReference>
<comment type="caution">
    <text evidence="1">The sequence shown here is derived from an EMBL/GenBank/DDBJ whole genome shotgun (WGS) entry which is preliminary data.</text>
</comment>
<gene>
    <name evidence="1" type="ORF">AMET1_0540</name>
</gene>
<dbReference type="RefSeq" id="WP_086636941.1">
    <property type="nucleotide sequence ID" value="NZ_MRZU01000003.1"/>
</dbReference>
<sequence length="105" mass="12626">MKKYHGTPTLRNLRWKKHSSEEGKVHLIYLNISNKYKNEYEPYPTLCGQKYDGFNNLREIKQTNATYIMDNLCKRCKTKLKNMNQETHQEIEIIAENNRNHPDRI</sequence>
<reference evidence="1 2" key="1">
    <citation type="submission" date="2016-12" db="EMBL/GenBank/DDBJ databases">
        <title>Discovery of methanogenic haloarchaea.</title>
        <authorList>
            <person name="Sorokin D.Y."/>
            <person name="Makarova K.S."/>
            <person name="Abbas B."/>
            <person name="Ferrer M."/>
            <person name="Golyshin P.N."/>
        </authorList>
    </citation>
    <scope>NUCLEOTIDE SEQUENCE [LARGE SCALE GENOMIC DNA]</scope>
    <source>
        <strain evidence="1">AMET1</strain>
    </source>
</reference>
<evidence type="ECO:0000313" key="1">
    <source>
        <dbReference type="EMBL" id="OUJ18889.1"/>
    </source>
</evidence>
<organism evidence="1 2">
    <name type="scientific">Methanonatronarchaeum thermophilum</name>
    <dbReference type="NCBI Taxonomy" id="1927129"/>
    <lineage>
        <taxon>Archaea</taxon>
        <taxon>Methanobacteriati</taxon>
        <taxon>Methanobacteriota</taxon>
        <taxon>Methanonatronarchaeia</taxon>
        <taxon>Methanonatronarchaeales</taxon>
        <taxon>Methanonatronarchaeaceae</taxon>
        <taxon>Methanonatronarchaeum</taxon>
    </lineage>
</organism>
<dbReference type="AlphaFoldDB" id="A0A1Y3GBU4"/>
<dbReference type="EMBL" id="MRZU01000003">
    <property type="protein sequence ID" value="OUJ18889.1"/>
    <property type="molecule type" value="Genomic_DNA"/>
</dbReference>
<proteinExistence type="predicted"/>
<dbReference type="Proteomes" id="UP000195137">
    <property type="component" value="Unassembled WGS sequence"/>
</dbReference>
<name>A0A1Y3GBU4_9EURY</name>
<keyword evidence="2" id="KW-1185">Reference proteome</keyword>
<accession>A0A1Y3GBU4</accession>
<evidence type="ECO:0000313" key="2">
    <source>
        <dbReference type="Proteomes" id="UP000195137"/>
    </source>
</evidence>